<dbReference type="InterPro" id="IPR050039">
    <property type="entry name" value="MAB_1171c-like"/>
</dbReference>
<organism evidence="3 4">
    <name type="scientific">Streptomyces cylindrosporus</name>
    <dbReference type="NCBI Taxonomy" id="2927583"/>
    <lineage>
        <taxon>Bacteria</taxon>
        <taxon>Bacillati</taxon>
        <taxon>Actinomycetota</taxon>
        <taxon>Actinomycetes</taxon>
        <taxon>Kitasatosporales</taxon>
        <taxon>Streptomycetaceae</taxon>
        <taxon>Streptomyces</taxon>
    </lineage>
</organism>
<keyword evidence="1" id="KW-0812">Transmembrane</keyword>
<gene>
    <name evidence="3" type="ORF">MQP27_01995</name>
</gene>
<evidence type="ECO:0000313" key="3">
    <source>
        <dbReference type="EMBL" id="MCI3269882.1"/>
    </source>
</evidence>
<evidence type="ECO:0000259" key="2">
    <source>
        <dbReference type="Pfam" id="PF20182"/>
    </source>
</evidence>
<feature type="transmembrane region" description="Helical" evidence="1">
    <location>
        <begin position="68"/>
        <end position="85"/>
    </location>
</feature>
<accession>A0ABS9XY31</accession>
<dbReference type="InterPro" id="IPR046675">
    <property type="entry name" value="DUF6545"/>
</dbReference>
<feature type="transmembrane region" description="Helical" evidence="1">
    <location>
        <begin position="6"/>
        <end position="26"/>
    </location>
</feature>
<dbReference type="RefSeq" id="WP_242760041.1">
    <property type="nucleotide sequence ID" value="NZ_JALDAY010000001.1"/>
</dbReference>
<dbReference type="Pfam" id="PF20182">
    <property type="entry name" value="DUF6545"/>
    <property type="match status" value="1"/>
</dbReference>
<dbReference type="Proteomes" id="UP001165269">
    <property type="component" value="Unassembled WGS sequence"/>
</dbReference>
<comment type="caution">
    <text evidence="3">The sequence shown here is derived from an EMBL/GenBank/DDBJ whole genome shotgun (WGS) entry which is preliminary data.</text>
</comment>
<keyword evidence="1" id="KW-1133">Transmembrane helix</keyword>
<feature type="domain" description="DUF6545" evidence="2">
    <location>
        <begin position="246"/>
        <end position="352"/>
    </location>
</feature>
<feature type="transmembrane region" description="Helical" evidence="1">
    <location>
        <begin position="106"/>
        <end position="124"/>
    </location>
</feature>
<reference evidence="3" key="1">
    <citation type="submission" date="2022-03" db="EMBL/GenBank/DDBJ databases">
        <title>Streptomyces 7R015 and 7R016 isolated from Barleria lupulina in Thailand.</title>
        <authorList>
            <person name="Kanchanasin P."/>
            <person name="Phongsopitanun W."/>
            <person name="Tanasupawat S."/>
        </authorList>
    </citation>
    <scope>NUCLEOTIDE SEQUENCE</scope>
    <source>
        <strain evidence="3">7R015</strain>
    </source>
</reference>
<sequence>MIPHIPYWIPTALLATALVAKLPTLARAWRDPDVRATTVLLASATAVLVVITPANIERLNRLTGVPNIASPWAYSFLTAFCATGLTMIIRWREEPSERRARRMRRIYWAYAGVVAALWGTFLLADTPEPRIYDLDTYYAGTPWMREHILLYLTAHMVSCLVAACLLWKWFPQIGNRWLKAGVVLQQLGYASGLLFDAAKLTAIGARWSGTDWDVLSTRAAPPFALLEAILVALGFLVPQVGPFLQRWVRDQREHRRLRPLWRAVRVLGASAAPARLGFWAPLDLRLMQRRQHIHDALRLLGPYFDAGLYDKAYEAALSAHGAAGANAAAGAVVVRAALDARRAGAPHPAGAPGARIGALVTGDIEAVSRALGHPRIVDTLRRRVTSTESPIPHA</sequence>
<feature type="transmembrane region" description="Helical" evidence="1">
    <location>
        <begin position="148"/>
        <end position="170"/>
    </location>
</feature>
<feature type="transmembrane region" description="Helical" evidence="1">
    <location>
        <begin position="38"/>
        <end position="56"/>
    </location>
</feature>
<protein>
    <recommendedName>
        <fullName evidence="2">DUF6545 domain-containing protein</fullName>
    </recommendedName>
</protein>
<evidence type="ECO:0000313" key="4">
    <source>
        <dbReference type="Proteomes" id="UP001165269"/>
    </source>
</evidence>
<keyword evidence="4" id="KW-1185">Reference proteome</keyword>
<dbReference type="EMBL" id="JALDAY010000001">
    <property type="protein sequence ID" value="MCI3269882.1"/>
    <property type="molecule type" value="Genomic_DNA"/>
</dbReference>
<proteinExistence type="predicted"/>
<dbReference type="NCBIfam" id="NF042915">
    <property type="entry name" value="MAB_1171c_fam"/>
    <property type="match status" value="1"/>
</dbReference>
<name>A0ABS9XY31_9ACTN</name>
<evidence type="ECO:0000256" key="1">
    <source>
        <dbReference type="SAM" id="Phobius"/>
    </source>
</evidence>
<keyword evidence="1" id="KW-0472">Membrane</keyword>